<dbReference type="InterPro" id="IPR037464">
    <property type="entry name" value="Taspase1"/>
</dbReference>
<evidence type="ECO:0000313" key="5">
    <source>
        <dbReference type="RefSeq" id="XP_055880813.1"/>
    </source>
</evidence>
<dbReference type="RefSeq" id="XP_055880814.1">
    <property type="nucleotide sequence ID" value="XM_056024839.1"/>
</dbReference>
<reference evidence="5 6" key="1">
    <citation type="submission" date="2025-04" db="UniProtKB">
        <authorList>
            <consortium name="RefSeq"/>
        </authorList>
    </citation>
    <scope>IDENTIFICATION</scope>
</reference>
<dbReference type="GO" id="GO:0051604">
    <property type="term" value="P:protein maturation"/>
    <property type="evidence" value="ECO:0007669"/>
    <property type="project" value="TreeGrafter"/>
</dbReference>
<gene>
    <name evidence="5 6 7" type="primary">LOC106056975</name>
</gene>
<dbReference type="InterPro" id="IPR029055">
    <property type="entry name" value="Ntn_hydrolases_N"/>
</dbReference>
<keyword evidence="4" id="KW-1185">Reference proteome</keyword>
<evidence type="ECO:0000313" key="4">
    <source>
        <dbReference type="Proteomes" id="UP001165740"/>
    </source>
</evidence>
<dbReference type="AlphaFoldDB" id="A0A9W3A0V5"/>
<feature type="active site" description="Nucleophile" evidence="2">
    <location>
        <position position="215"/>
    </location>
</feature>
<dbReference type="PANTHER" id="PTHR10188">
    <property type="entry name" value="L-ASPARAGINASE"/>
    <property type="match status" value="1"/>
</dbReference>
<dbReference type="CDD" id="cd04514">
    <property type="entry name" value="Taspase1_like"/>
    <property type="match status" value="1"/>
</dbReference>
<dbReference type="Pfam" id="PF01112">
    <property type="entry name" value="Asparaginase_2"/>
    <property type="match status" value="1"/>
</dbReference>
<dbReference type="Gene3D" id="3.60.20.30">
    <property type="entry name" value="(Glycosyl)asparaginase"/>
    <property type="match status" value="1"/>
</dbReference>
<dbReference type="GO" id="GO:0005737">
    <property type="term" value="C:cytoplasm"/>
    <property type="evidence" value="ECO:0007669"/>
    <property type="project" value="TreeGrafter"/>
</dbReference>
<dbReference type="GeneID" id="106056975"/>
<evidence type="ECO:0000256" key="2">
    <source>
        <dbReference type="PIRSR" id="PIRSR600246-1"/>
    </source>
</evidence>
<feature type="site" description="Cleavage; by autolysis" evidence="3">
    <location>
        <begin position="214"/>
        <end position="215"/>
    </location>
</feature>
<evidence type="ECO:0000256" key="3">
    <source>
        <dbReference type="PIRSR" id="PIRSR600246-3"/>
    </source>
</evidence>
<dbReference type="GO" id="GO:0004298">
    <property type="term" value="F:threonine-type endopeptidase activity"/>
    <property type="evidence" value="ECO:0007669"/>
    <property type="project" value="InterPro"/>
</dbReference>
<dbReference type="OMA" id="ACEAAIM"/>
<dbReference type="RefSeq" id="XP_055880813.1">
    <property type="nucleotide sequence ID" value="XM_056024838.1"/>
</dbReference>
<evidence type="ECO:0000313" key="6">
    <source>
        <dbReference type="RefSeq" id="XP_055880814.1"/>
    </source>
</evidence>
<organism evidence="4 6">
    <name type="scientific">Biomphalaria glabrata</name>
    <name type="common">Bloodfluke planorb</name>
    <name type="synonym">Freshwater snail</name>
    <dbReference type="NCBI Taxonomy" id="6526"/>
    <lineage>
        <taxon>Eukaryota</taxon>
        <taxon>Metazoa</taxon>
        <taxon>Spiralia</taxon>
        <taxon>Lophotrochozoa</taxon>
        <taxon>Mollusca</taxon>
        <taxon>Gastropoda</taxon>
        <taxon>Heterobranchia</taxon>
        <taxon>Euthyneura</taxon>
        <taxon>Panpulmonata</taxon>
        <taxon>Hygrophila</taxon>
        <taxon>Lymnaeoidea</taxon>
        <taxon>Planorbidae</taxon>
        <taxon>Biomphalaria</taxon>
    </lineage>
</organism>
<dbReference type="Proteomes" id="UP001165740">
    <property type="component" value="Chromosome 3"/>
</dbReference>
<dbReference type="RefSeq" id="XP_055880815.1">
    <property type="nucleotide sequence ID" value="XM_056024840.1"/>
</dbReference>
<proteinExistence type="inferred from homology"/>
<evidence type="ECO:0000313" key="7">
    <source>
        <dbReference type="RefSeq" id="XP_055880815.1"/>
    </source>
</evidence>
<name>A0A9W3A0V5_BIOGL</name>
<dbReference type="InterPro" id="IPR000246">
    <property type="entry name" value="Peptidase_T2"/>
</dbReference>
<evidence type="ECO:0000256" key="1">
    <source>
        <dbReference type="ARBA" id="ARBA00010872"/>
    </source>
</evidence>
<dbReference type="SUPFAM" id="SSF56235">
    <property type="entry name" value="N-terminal nucleophile aminohydrolases (Ntn hydrolases)"/>
    <property type="match status" value="1"/>
</dbReference>
<comment type="similarity">
    <text evidence="1">Belongs to the Ntn-hydrolase family.</text>
</comment>
<dbReference type="PANTHER" id="PTHR10188:SF8">
    <property type="entry name" value="THREONINE ASPARTASE 1"/>
    <property type="match status" value="1"/>
</dbReference>
<dbReference type="OrthoDB" id="77601at2759"/>
<accession>A0A9W3A0V5</accession>
<sequence length="404" mass="43724">MSTEEEVKNVFVAVHVGAGNHSKLNESSYKDICKKACKQALLLLKARCSALEAVTAAVAALEDDELTNCGKGSNMTVTGTVECDASVMDGETLHFGAVGALSGVANPVVIASRLVEEQKLGPLPYGRVRPSILVGKGAQQFCVDRGIGITDNLVSVAALKTFRHYSRKCLKSETTNCTHKLKKRKLEIEESTLSLSSVNQSPSADIPRADAIHDTVGAVCVDHFGNVAAAASSGGIWLKHAGRLGASAVYGAGCWAQNQMSDIKTGVAAVTSGCGEQLMKTLLAKTSCDSVRSSDNLTHSLANSFKDSFLESEFLKPCNEKFAGILLLRTVQNENREGMFNKLYRKRIEKVCLTELYRMRIEKWKLPGFTPLLVCAWATCLDTARHLLLQCQDWKLILCLGKHT</sequence>
<protein>
    <submittedName>
        <fullName evidence="5 6">Threonine aspartase 1-like isoform X1</fullName>
    </submittedName>
</protein>